<organism evidence="1 2">
    <name type="scientific">Alteraurantiacibacter aquimixticola</name>
    <dbReference type="NCBI Taxonomy" id="2489173"/>
    <lineage>
        <taxon>Bacteria</taxon>
        <taxon>Pseudomonadati</taxon>
        <taxon>Pseudomonadota</taxon>
        <taxon>Alphaproteobacteria</taxon>
        <taxon>Sphingomonadales</taxon>
        <taxon>Erythrobacteraceae</taxon>
        <taxon>Alteraurantiacibacter</taxon>
    </lineage>
</organism>
<dbReference type="InterPro" id="IPR052159">
    <property type="entry name" value="Competence_DNA_uptake"/>
</dbReference>
<dbReference type="EMBL" id="SSHH01000004">
    <property type="protein sequence ID" value="TIX48926.1"/>
    <property type="molecule type" value="Genomic_DNA"/>
</dbReference>
<dbReference type="Proteomes" id="UP000309389">
    <property type="component" value="Unassembled WGS sequence"/>
</dbReference>
<dbReference type="InterPro" id="IPR036866">
    <property type="entry name" value="RibonucZ/Hydroxyglut_hydro"/>
</dbReference>
<evidence type="ECO:0000313" key="1">
    <source>
        <dbReference type="EMBL" id="TIX48926.1"/>
    </source>
</evidence>
<evidence type="ECO:0000313" key="2">
    <source>
        <dbReference type="Proteomes" id="UP000309389"/>
    </source>
</evidence>
<dbReference type="SUPFAM" id="SSF56281">
    <property type="entry name" value="Metallo-hydrolase/oxidoreductase"/>
    <property type="match status" value="1"/>
</dbReference>
<reference evidence="1 2" key="1">
    <citation type="submission" date="2019-04" db="EMBL/GenBank/DDBJ databases">
        <title>Altererythrobacter aquimixticola sp. nov., isolated from sediment of junction between the ocean and a freshwater spring.</title>
        <authorList>
            <person name="Yoon J.-H."/>
        </authorList>
    </citation>
    <scope>NUCLEOTIDE SEQUENCE [LARGE SCALE GENOMIC DNA]</scope>
    <source>
        <strain evidence="1 2">SSKS-13</strain>
    </source>
</reference>
<accession>A0A4T3EWJ9</accession>
<evidence type="ECO:0008006" key="3">
    <source>
        <dbReference type="Google" id="ProtNLM"/>
    </source>
</evidence>
<keyword evidence="2" id="KW-1185">Reference proteome</keyword>
<proteinExistence type="predicted"/>
<dbReference type="PANTHER" id="PTHR30619:SF1">
    <property type="entry name" value="RECOMBINATION PROTEIN 2"/>
    <property type="match status" value="1"/>
</dbReference>
<gene>
    <name evidence="1" type="ORF">E5222_14395</name>
</gene>
<protein>
    <recommendedName>
        <fullName evidence="3">MBL fold metallo-hydrolase</fullName>
    </recommendedName>
</protein>
<sequence>MEHVFVDLPPDYGKVYLYDRHELTSSGKPKKYKQVLWGDFLWVDDVAPSDAEWTMIVWHPNNPEKRKELRIRTAHVVPKRPLEIIFVDVGQGDGSIMISPERGEDERIIVIDAGERDHMLEFLGERFGGYRKDLLFHAAVITHPDKDHYLGFLNIFGNDKVRFENIYHNGIVERPKLSGWDQVGGLTEDPQTSVDYLEELATDHADIEAIFAAPVDVPMGSGEKLFPQVMRTALDNGTFTRPGGGQGRVNIQMLSTEHGEIDADGLSWMPGFRHGGGRDYSIRVIGPVVETAPTGKKRLRRLSSYGKTKNGHSVLLKLRYGEFDILFGGDLNSVAEKFLLKHYTDTTRWPSSAAARKAMIDKAREVFECDVMKVCHHGATDVTDEFLEAVNPAAFVISSGDQEGHVHPRPDLLGRLGRVGRGDSPVLLSTELQRSTREKEDAKLVARLKGDIEKQLASVTEARGKRIAEAIEVLGGSNVLVDGAIYVKTDGQRLIAAFRTETGSELKKWFYFGYEMDGGELKLAKN</sequence>
<dbReference type="AlphaFoldDB" id="A0A4T3EWJ9"/>
<dbReference type="RefSeq" id="WP_136694500.1">
    <property type="nucleotide sequence ID" value="NZ_SSHH01000004.1"/>
</dbReference>
<comment type="caution">
    <text evidence="1">The sequence shown here is derived from an EMBL/GenBank/DDBJ whole genome shotgun (WGS) entry which is preliminary data.</text>
</comment>
<dbReference type="Gene3D" id="3.60.15.10">
    <property type="entry name" value="Ribonuclease Z/Hydroxyacylglutathione hydrolase-like"/>
    <property type="match status" value="1"/>
</dbReference>
<dbReference type="OrthoDB" id="7177610at2"/>
<name>A0A4T3EWJ9_9SPHN</name>
<dbReference type="PANTHER" id="PTHR30619">
    <property type="entry name" value="DNA INTERNALIZATION/COMPETENCE PROTEIN COMEC/REC2"/>
    <property type="match status" value="1"/>
</dbReference>